<dbReference type="Pfam" id="PF05116">
    <property type="entry name" value="S6PP"/>
    <property type="match status" value="1"/>
</dbReference>
<dbReference type="InterPro" id="IPR036412">
    <property type="entry name" value="HAD-like_sf"/>
</dbReference>
<organism evidence="9 10">
    <name type="scientific">Aureimonas altamirensis</name>
    <dbReference type="NCBI Taxonomy" id="370622"/>
    <lineage>
        <taxon>Bacteria</taxon>
        <taxon>Pseudomonadati</taxon>
        <taxon>Pseudomonadota</taxon>
        <taxon>Alphaproteobacteria</taxon>
        <taxon>Hyphomicrobiales</taxon>
        <taxon>Aurantimonadaceae</taxon>
        <taxon>Aureimonas</taxon>
    </lineage>
</organism>
<evidence type="ECO:0000259" key="6">
    <source>
        <dbReference type="Pfam" id="PF00534"/>
    </source>
</evidence>
<evidence type="ECO:0000313" key="9">
    <source>
        <dbReference type="EMBL" id="KHJ54488.1"/>
    </source>
</evidence>
<dbReference type="InterPro" id="IPR006379">
    <property type="entry name" value="HAD-SF_hydro_IIB"/>
</dbReference>
<dbReference type="PANTHER" id="PTHR46039">
    <property type="entry name" value="SUCROSE-PHOSPHATE SYNTHASE 3-RELATED"/>
    <property type="match status" value="1"/>
</dbReference>
<feature type="domain" description="Sucrose phosphatase-like" evidence="7">
    <location>
        <begin position="439"/>
        <end position="677"/>
    </location>
</feature>
<feature type="domain" description="Glycosyltransferase subfamily 4-like N-terminal" evidence="8">
    <location>
        <begin position="26"/>
        <end position="208"/>
    </location>
</feature>
<evidence type="ECO:0000313" key="10">
    <source>
        <dbReference type="Proteomes" id="UP000030826"/>
    </source>
</evidence>
<accession>A0A0B1Q121</accession>
<proteinExistence type="inferred from homology"/>
<dbReference type="Pfam" id="PF13579">
    <property type="entry name" value="Glyco_trans_4_4"/>
    <property type="match status" value="1"/>
</dbReference>
<evidence type="ECO:0000256" key="4">
    <source>
        <dbReference type="ARBA" id="ARBA00022679"/>
    </source>
</evidence>
<dbReference type="STRING" id="370622.LA66_13715"/>
<dbReference type="GO" id="GO:0016791">
    <property type="term" value="F:phosphatase activity"/>
    <property type="evidence" value="ECO:0007669"/>
    <property type="project" value="UniProtKB-ARBA"/>
</dbReference>
<dbReference type="RefSeq" id="WP_039194071.1">
    <property type="nucleotide sequence ID" value="NZ_JRFJ01000003.1"/>
</dbReference>
<dbReference type="Pfam" id="PF00534">
    <property type="entry name" value="Glycos_transf_1"/>
    <property type="match status" value="1"/>
</dbReference>
<dbReference type="InterPro" id="IPR044161">
    <property type="entry name" value="SPS"/>
</dbReference>
<dbReference type="Gene3D" id="3.40.50.1000">
    <property type="entry name" value="HAD superfamily/HAD-like"/>
    <property type="match status" value="1"/>
</dbReference>
<feature type="domain" description="Glycosyl transferase family 1" evidence="6">
    <location>
        <begin position="227"/>
        <end position="402"/>
    </location>
</feature>
<dbReference type="InterPro" id="IPR023214">
    <property type="entry name" value="HAD_sf"/>
</dbReference>
<dbReference type="Proteomes" id="UP000030826">
    <property type="component" value="Unassembled WGS sequence"/>
</dbReference>
<evidence type="ECO:0000256" key="3">
    <source>
        <dbReference type="ARBA" id="ARBA00022676"/>
    </source>
</evidence>
<dbReference type="OrthoDB" id="7847955at2"/>
<dbReference type="NCBIfam" id="TIGR01484">
    <property type="entry name" value="HAD-SF-IIB"/>
    <property type="match status" value="1"/>
</dbReference>
<sequence length="688" mass="74438">MFILHVALQGCLKGHGVEYGLTADTGGHIRYLLELVEASTQRDPAHRHVIATRRFSGIGPEYEIADEVCRPGVRILRLPTLSPGYVSKEDMHKEVESFADGLVAWIEANGRPDIIHAHYADAGRAASIVRKRLGIPFVFTAHSLGRVKQAAFEAIDGGLPGMAARIEAEETALSDASLMIASSRDEAEVQYAMYRGYEPGRIRILPPGSDLAAFRDAVPTPCVEAEMARFLTDPSKPCLLAIARPVRRKNLTTLVEAFGRNAELRARANLVIVAGTRTDFAHCDAETSGVLAEILHLVDTYDLYGQAAYPKHHAPQDIPSYYAYAASRRGIFVNPALNEPFGLTLLEASAAGLPIIATDSGGPNDIVETCGNGILVDPRDADGIARAALAMLSDDARWHRYARSGASAADAYDWKSHVSRYDGLLRSIIHPAGPHPRPTSLLVSDIDNTLVGCGDGLRAFRDWQCRQPGLAFGVATGRSFHSAMAIIEQENAPRPQVMITSVGSEIYHLASDGVSYMADTVWRRKVRRGWRREATIRAIEGIEGLTPQAPLEQRPFKLSYFSDGRADTAATVRRRLEAAGIAASVVHSHGRYLDVLPHGVSKGSAVEFVRTSYRLPVNSVYVAGDSGNDVDMLGIMPQSIIVANYSDNLPGLPALAHAYVAQGTHARGIIEGVAHFRSNGGVGWKPAS</sequence>
<evidence type="ECO:0000256" key="2">
    <source>
        <dbReference type="ARBA" id="ARBA00012536"/>
    </source>
</evidence>
<comment type="caution">
    <text evidence="9">The sequence shown here is derived from an EMBL/GenBank/DDBJ whole genome shotgun (WGS) entry which is preliminary data.</text>
</comment>
<dbReference type="SUPFAM" id="SSF56784">
    <property type="entry name" value="HAD-like"/>
    <property type="match status" value="1"/>
</dbReference>
<comment type="similarity">
    <text evidence="1">Belongs to the glycosyltransferase 1 family.</text>
</comment>
<dbReference type="AlphaFoldDB" id="A0A0B1Q121"/>
<dbReference type="SFLD" id="SFLDS00003">
    <property type="entry name" value="Haloacid_Dehalogenase"/>
    <property type="match status" value="1"/>
</dbReference>
<keyword evidence="9" id="KW-0378">Hydrolase</keyword>
<dbReference type="SFLD" id="SFLDG01140">
    <property type="entry name" value="C2.B:_Phosphomannomutase_and_P"/>
    <property type="match status" value="1"/>
</dbReference>
<reference evidence="9 10" key="1">
    <citation type="submission" date="2014-09" db="EMBL/GenBank/DDBJ databases">
        <title>Isolation and characterization of Aurantimonas altamirensis ON-56566 from clinical sample following a dog bite.</title>
        <authorList>
            <person name="Eshaghi A."/>
            <person name="Li A."/>
            <person name="Shahinas D."/>
            <person name="Bahn P."/>
            <person name="Kus J.V."/>
            <person name="Patel S.N."/>
        </authorList>
    </citation>
    <scope>NUCLEOTIDE SEQUENCE [LARGE SCALE GENOMIC DNA]</scope>
    <source>
        <strain evidence="9 10">ON-56566</strain>
    </source>
</reference>
<dbReference type="InterPro" id="IPR006380">
    <property type="entry name" value="SPP-like_dom"/>
</dbReference>
<dbReference type="GO" id="GO:0046524">
    <property type="term" value="F:sucrose-phosphate synthase activity"/>
    <property type="evidence" value="ECO:0007669"/>
    <property type="project" value="UniProtKB-EC"/>
</dbReference>
<dbReference type="SFLD" id="SFLDG01141">
    <property type="entry name" value="C2.B.1:_Sucrose_Phosphatase_Li"/>
    <property type="match status" value="1"/>
</dbReference>
<keyword evidence="4" id="KW-0808">Transferase</keyword>
<dbReference type="InterPro" id="IPR028098">
    <property type="entry name" value="Glyco_trans_4-like_N"/>
</dbReference>
<dbReference type="InterPro" id="IPR001296">
    <property type="entry name" value="Glyco_trans_1"/>
</dbReference>
<dbReference type="SUPFAM" id="SSF53756">
    <property type="entry name" value="UDP-Glycosyltransferase/glycogen phosphorylase"/>
    <property type="match status" value="1"/>
</dbReference>
<evidence type="ECO:0000259" key="7">
    <source>
        <dbReference type="Pfam" id="PF05116"/>
    </source>
</evidence>
<comment type="catalytic activity">
    <reaction evidence="5">
        <text>beta-D-fructose 6-phosphate + UDP-alpha-D-glucose = sucrose 6(F)-phosphate + UDP + H(+)</text>
        <dbReference type="Rhea" id="RHEA:22172"/>
        <dbReference type="ChEBI" id="CHEBI:15378"/>
        <dbReference type="ChEBI" id="CHEBI:57634"/>
        <dbReference type="ChEBI" id="CHEBI:57723"/>
        <dbReference type="ChEBI" id="CHEBI:58223"/>
        <dbReference type="ChEBI" id="CHEBI:58885"/>
        <dbReference type="EC" id="2.4.1.14"/>
    </reaction>
</comment>
<protein>
    <recommendedName>
        <fullName evidence="2">sucrose-phosphate synthase</fullName>
        <ecNumber evidence="2">2.4.1.14</ecNumber>
    </recommendedName>
</protein>
<dbReference type="Gene3D" id="3.90.1070.10">
    <property type="match status" value="1"/>
</dbReference>
<evidence type="ECO:0000256" key="5">
    <source>
        <dbReference type="ARBA" id="ARBA00047471"/>
    </source>
</evidence>
<dbReference type="EC" id="2.4.1.14" evidence="2"/>
<dbReference type="Gene3D" id="3.40.50.2000">
    <property type="entry name" value="Glycogen Phosphorylase B"/>
    <property type="match status" value="2"/>
</dbReference>
<gene>
    <name evidence="9" type="ORF">LA66_13715</name>
</gene>
<keyword evidence="3" id="KW-0328">Glycosyltransferase</keyword>
<evidence type="ECO:0000259" key="8">
    <source>
        <dbReference type="Pfam" id="PF13579"/>
    </source>
</evidence>
<dbReference type="EMBL" id="JRFJ01000003">
    <property type="protein sequence ID" value="KHJ54488.1"/>
    <property type="molecule type" value="Genomic_DNA"/>
</dbReference>
<name>A0A0B1Q121_9HYPH</name>
<dbReference type="PANTHER" id="PTHR46039:SF5">
    <property type="entry name" value="SUCROSE-PHOSPHATE SYNTHASE 3-RELATED"/>
    <property type="match status" value="1"/>
</dbReference>
<evidence type="ECO:0000256" key="1">
    <source>
        <dbReference type="ARBA" id="ARBA00006530"/>
    </source>
</evidence>